<dbReference type="SUPFAM" id="SSF118203">
    <property type="entry name" value="Vacuolar ATP synthase subunit C"/>
    <property type="match status" value="1"/>
</dbReference>
<sequence length="303" mass="34578">SVFLCFSCDTPIADELALYITRFQWDLAKYPTKQSLRNIADIISKQVGQIDADLKTKSAAYNNLKGNLQNLEKKQTGSLLTRNLADLVKKEHFILDSEYLTTLLVIVPKANMGDWNAHYEKITDMIVPRSSQTITQDSDYALCSVTLFKKVVDEFKLHARERKFVVREFVYNEEELAAGKNEITKLVTDKKKQFGPLVRWLKVNFSECFCAWVHVKALRVFVESVLRYGLPVNFQAILIHPNKKSTKRLRDVLQQLYSHLDGSAGSSGGNADNVDIPGLGFGQSEYYPYVYYKLNIDMVETKV</sequence>
<comment type="subunit">
    <text evidence="6">V-ATPase is a heteromultimeric enzyme made up of two complexes: the ATP-hydrolytic V1 complex and the proton translocation V0 complex. The V1 complex consists of three catalytic AB heterodimers that form a heterohexamer, three peripheral stalks each consisting of EG heterodimers, one central rotor including subunits D and F, and the regulatory subunits C and H. The proton translocation complex V0 consists of the proton transport subunit a, a ring of proteolipid subunits c9c'', rotary subunit d, subunits e and f, and two accessory subunits.</text>
</comment>
<evidence type="ECO:0000313" key="8">
    <source>
        <dbReference type="Proteomes" id="UP000075901"/>
    </source>
</evidence>
<dbReference type="Gene3D" id="3.30.70.1180">
    <property type="entry name" value="Vacuolar atp synthase subunit c, domain 1"/>
    <property type="match status" value="1"/>
</dbReference>
<dbReference type="AlphaFoldDB" id="A0A182T736"/>
<evidence type="ECO:0000256" key="2">
    <source>
        <dbReference type="ARBA" id="ARBA00022448"/>
    </source>
</evidence>
<dbReference type="GO" id="GO:0000221">
    <property type="term" value="C:vacuolar proton-transporting V-type ATPase, V1 domain"/>
    <property type="evidence" value="ECO:0007669"/>
    <property type="project" value="TreeGrafter"/>
</dbReference>
<keyword evidence="2 6" id="KW-0813">Transport</keyword>
<dbReference type="PANTHER" id="PTHR10137">
    <property type="entry name" value="V-TYPE PROTON ATPASE SUBUNIT C"/>
    <property type="match status" value="1"/>
</dbReference>
<evidence type="ECO:0000256" key="1">
    <source>
        <dbReference type="ARBA" id="ARBA00006138"/>
    </source>
</evidence>
<keyword evidence="8" id="KW-1185">Reference proteome</keyword>
<dbReference type="CDD" id="cd14785">
    <property type="entry name" value="V-ATPase_C"/>
    <property type="match status" value="1"/>
</dbReference>
<dbReference type="Proteomes" id="UP000075901">
    <property type="component" value="Unassembled WGS sequence"/>
</dbReference>
<comment type="similarity">
    <text evidence="1 6">Belongs to the V-ATPase C subunit family.</text>
</comment>
<evidence type="ECO:0000256" key="3">
    <source>
        <dbReference type="ARBA" id="ARBA00022781"/>
    </source>
</evidence>
<keyword evidence="4 6" id="KW-0406">Ion transport</keyword>
<dbReference type="Pfam" id="PF03223">
    <property type="entry name" value="V-ATPase_C"/>
    <property type="match status" value="1"/>
</dbReference>
<evidence type="ECO:0000256" key="4">
    <source>
        <dbReference type="ARBA" id="ARBA00023065"/>
    </source>
</evidence>
<dbReference type="EnsemblMetazoa" id="AMAM020966-RA">
    <property type="protein sequence ID" value="AMAM020966-PA"/>
    <property type="gene ID" value="AMAM020966"/>
</dbReference>
<evidence type="ECO:0000256" key="6">
    <source>
        <dbReference type="RuleBase" id="RU364010"/>
    </source>
</evidence>
<evidence type="ECO:0000313" key="7">
    <source>
        <dbReference type="EnsemblMetazoa" id="AMAM020966-PA"/>
    </source>
</evidence>
<organism evidence="7 8">
    <name type="scientific">Anopheles maculatus</name>
    <dbReference type="NCBI Taxonomy" id="74869"/>
    <lineage>
        <taxon>Eukaryota</taxon>
        <taxon>Metazoa</taxon>
        <taxon>Ecdysozoa</taxon>
        <taxon>Arthropoda</taxon>
        <taxon>Hexapoda</taxon>
        <taxon>Insecta</taxon>
        <taxon>Pterygota</taxon>
        <taxon>Neoptera</taxon>
        <taxon>Endopterygota</taxon>
        <taxon>Diptera</taxon>
        <taxon>Nematocera</taxon>
        <taxon>Culicoidea</taxon>
        <taxon>Culicidae</taxon>
        <taxon>Anophelinae</taxon>
        <taxon>Anopheles</taxon>
        <taxon>Anopheles maculatus group</taxon>
    </lineage>
</organism>
<proteinExistence type="inferred from homology"/>
<dbReference type="InterPro" id="IPR004907">
    <property type="entry name" value="ATPase_V1-cplx_csu"/>
</dbReference>
<dbReference type="InterPro" id="IPR036132">
    <property type="entry name" value="Vac_ATP_synth_c_sf"/>
</dbReference>
<dbReference type="PANTHER" id="PTHR10137:SF0">
    <property type="entry name" value="V-TYPE PROTON ATPASE SUBUNIT C"/>
    <property type="match status" value="1"/>
</dbReference>
<dbReference type="FunFam" id="3.30.70.100:FF:000002">
    <property type="entry name" value="V-type proton ATPase subunit C"/>
    <property type="match status" value="1"/>
</dbReference>
<protein>
    <recommendedName>
        <fullName evidence="5 6">V-type proton ATPase subunit C</fullName>
    </recommendedName>
</protein>
<dbReference type="GO" id="GO:0046961">
    <property type="term" value="F:proton-transporting ATPase activity, rotational mechanism"/>
    <property type="evidence" value="ECO:0007669"/>
    <property type="project" value="InterPro"/>
</dbReference>
<dbReference type="VEuPathDB" id="VectorBase:AMAM020966"/>
<reference evidence="7" key="2">
    <citation type="submission" date="2020-05" db="UniProtKB">
        <authorList>
            <consortium name="EnsemblMetazoa"/>
        </authorList>
    </citation>
    <scope>IDENTIFICATION</scope>
    <source>
        <strain evidence="7">maculatus3</strain>
    </source>
</reference>
<reference evidence="8" key="1">
    <citation type="submission" date="2013-09" db="EMBL/GenBank/DDBJ databases">
        <title>The Genome Sequence of Anopheles maculatus species B.</title>
        <authorList>
            <consortium name="The Broad Institute Genomics Platform"/>
            <person name="Neafsey D.E."/>
            <person name="Besansky N."/>
            <person name="Howell P."/>
            <person name="Walton C."/>
            <person name="Young S.K."/>
            <person name="Zeng Q."/>
            <person name="Gargeya S."/>
            <person name="Fitzgerald M."/>
            <person name="Haas B."/>
            <person name="Abouelleil A."/>
            <person name="Allen A.W."/>
            <person name="Alvarado L."/>
            <person name="Arachchi H.M."/>
            <person name="Berlin A.M."/>
            <person name="Chapman S.B."/>
            <person name="Gainer-Dewar J."/>
            <person name="Goldberg J."/>
            <person name="Griggs A."/>
            <person name="Gujja S."/>
            <person name="Hansen M."/>
            <person name="Howarth C."/>
            <person name="Imamovic A."/>
            <person name="Ireland A."/>
            <person name="Larimer J."/>
            <person name="McCowan C."/>
            <person name="Murphy C."/>
            <person name="Pearson M."/>
            <person name="Poon T.W."/>
            <person name="Priest M."/>
            <person name="Roberts A."/>
            <person name="Saif S."/>
            <person name="Shea T."/>
            <person name="Sisk P."/>
            <person name="Sykes S."/>
            <person name="Wortman J."/>
            <person name="Nusbaum C."/>
            <person name="Birren B."/>
        </authorList>
    </citation>
    <scope>NUCLEOTIDE SEQUENCE [LARGE SCALE GENOMIC DNA]</scope>
    <source>
        <strain evidence="8">maculatus3</strain>
    </source>
</reference>
<accession>A0A182T736</accession>
<evidence type="ECO:0000256" key="5">
    <source>
        <dbReference type="ARBA" id="ARBA00071118"/>
    </source>
</evidence>
<name>A0A182T736_9DIPT</name>
<dbReference type="GO" id="GO:0005765">
    <property type="term" value="C:lysosomal membrane"/>
    <property type="evidence" value="ECO:0007669"/>
    <property type="project" value="TreeGrafter"/>
</dbReference>
<comment type="function">
    <text evidence="6">Subunit of the V1 complex of vacuolar(H+)-ATPase (V-ATPase), a multisubunit enzyme composed of a peripheral complex (V1) that hydrolyzes ATP and a membrane integral complex (V0) that translocates protons. V-ATPase is responsible for acidifying and maintaining the pH of intracellular compartments and in some cell types, is targeted to the plasma membrane, where it is responsible for acidifying the extracellular environment. Subunit C is necessary for the assembly of the catalytic sector of the enzyme and is likely to have a specific function in its catalytic activity.</text>
</comment>
<keyword evidence="3 6" id="KW-0375">Hydrogen ion transport</keyword>
<dbReference type="Gene3D" id="3.30.70.100">
    <property type="match status" value="1"/>
</dbReference>